<organism evidence="3 5">
    <name type="scientific">Rotaria socialis</name>
    <dbReference type="NCBI Taxonomy" id="392032"/>
    <lineage>
        <taxon>Eukaryota</taxon>
        <taxon>Metazoa</taxon>
        <taxon>Spiralia</taxon>
        <taxon>Gnathifera</taxon>
        <taxon>Rotifera</taxon>
        <taxon>Eurotatoria</taxon>
        <taxon>Bdelloidea</taxon>
        <taxon>Philodinida</taxon>
        <taxon>Philodinidae</taxon>
        <taxon>Rotaria</taxon>
    </lineage>
</organism>
<dbReference type="EMBL" id="CAJNXB010004095">
    <property type="protein sequence ID" value="CAF3354507.1"/>
    <property type="molecule type" value="Genomic_DNA"/>
</dbReference>
<accession>A0A818H562</accession>
<evidence type="ECO:0000313" key="3">
    <source>
        <dbReference type="EMBL" id="CAF3502541.1"/>
    </source>
</evidence>
<dbReference type="Proteomes" id="UP000663865">
    <property type="component" value="Unassembled WGS sequence"/>
</dbReference>
<proteinExistence type="predicted"/>
<comment type="caution">
    <text evidence="3">The sequence shown here is derived from an EMBL/GenBank/DDBJ whole genome shotgun (WGS) entry which is preliminary data.</text>
</comment>
<keyword evidence="1" id="KW-0732">Signal</keyword>
<dbReference type="Proteomes" id="UP000663825">
    <property type="component" value="Unassembled WGS sequence"/>
</dbReference>
<evidence type="ECO:0000313" key="2">
    <source>
        <dbReference type="EMBL" id="CAF3354507.1"/>
    </source>
</evidence>
<dbReference type="Proteomes" id="UP000663833">
    <property type="component" value="Unassembled WGS sequence"/>
</dbReference>
<feature type="signal peptide" evidence="1">
    <location>
        <begin position="1"/>
        <end position="21"/>
    </location>
</feature>
<evidence type="ECO:0000313" key="4">
    <source>
        <dbReference type="EMBL" id="CAF3591352.1"/>
    </source>
</evidence>
<feature type="chain" id="PRO_5035614806" evidence="1">
    <location>
        <begin position="22"/>
        <end position="225"/>
    </location>
</feature>
<name>A0A818H562_9BILA</name>
<reference evidence="3" key="1">
    <citation type="submission" date="2021-02" db="EMBL/GenBank/DDBJ databases">
        <authorList>
            <person name="Nowell W R."/>
        </authorList>
    </citation>
    <scope>NUCLEOTIDE SEQUENCE</scope>
</reference>
<dbReference type="EMBL" id="CAJNYV010003597">
    <property type="protein sequence ID" value="CAF3591352.1"/>
    <property type="molecule type" value="Genomic_DNA"/>
</dbReference>
<dbReference type="OrthoDB" id="10537149at2759"/>
<dbReference type="EMBL" id="CAJNYD010003366">
    <property type="protein sequence ID" value="CAF3502541.1"/>
    <property type="molecule type" value="Genomic_DNA"/>
</dbReference>
<protein>
    <submittedName>
        <fullName evidence="3">Uncharacterized protein</fullName>
    </submittedName>
</protein>
<sequence length="225" mass="25116">MASIIVFLALIGIVPLGLGYAQSPNTIHLNDDRITYDDKFVQSNQWSALLDKNNKIISNENHYNELSTRSIRLSNSKSLSNKVMSAEMGDGPLSNPELNTSEKSNKQLAIKEKRVVFPIEPRQLAQSSWKPIIPAGSAHVVIGSSDSIYVTVGHACTWLALHIRYGCDGKAERWIWRTYMKAKYGATDCNSFCQRHNGKRFGRCIGNKNTDKSSWCSQGQTCTCQ</sequence>
<evidence type="ECO:0000256" key="1">
    <source>
        <dbReference type="SAM" id="SignalP"/>
    </source>
</evidence>
<gene>
    <name evidence="4" type="ORF">KIK155_LOCUS20459</name>
    <name evidence="3" type="ORF">LUA448_LOCUS25385</name>
    <name evidence="2" type="ORF">TIS948_LOCUS23583</name>
</gene>
<evidence type="ECO:0000313" key="5">
    <source>
        <dbReference type="Proteomes" id="UP000663833"/>
    </source>
</evidence>
<dbReference type="AlphaFoldDB" id="A0A818H562"/>